<dbReference type="InterPro" id="IPR038717">
    <property type="entry name" value="Tc1-like_DDE_dom"/>
</dbReference>
<dbReference type="VEuPathDB" id="VectorBase:HLOH_057289"/>
<name>A0A9J6GFG3_HAELO</name>
<dbReference type="PANTHER" id="PTHR33939:SF1">
    <property type="entry name" value="DUF4371 DOMAIN-CONTAINING PROTEIN"/>
    <property type="match status" value="1"/>
</dbReference>
<proteinExistence type="predicted"/>
<feature type="domain" description="Tc1-like transposase DDE" evidence="2">
    <location>
        <begin position="323"/>
        <end position="450"/>
    </location>
</feature>
<evidence type="ECO:0000259" key="2">
    <source>
        <dbReference type="Pfam" id="PF13358"/>
    </source>
</evidence>
<comment type="caution">
    <text evidence="3">The sequence shown here is derived from an EMBL/GenBank/DDBJ whole genome shotgun (WGS) entry which is preliminary data.</text>
</comment>
<accession>A0A9J6GFG3</accession>
<evidence type="ECO:0000313" key="3">
    <source>
        <dbReference type="EMBL" id="KAH9373084.1"/>
    </source>
</evidence>
<dbReference type="EMBL" id="JABSTR010000006">
    <property type="protein sequence ID" value="KAH9373084.1"/>
    <property type="molecule type" value="Genomic_DNA"/>
</dbReference>
<dbReference type="AlphaFoldDB" id="A0A9J6GFG3"/>
<dbReference type="OMA" id="KTEILEW"/>
<evidence type="ECO:0000256" key="1">
    <source>
        <dbReference type="SAM" id="MobiDB-lite"/>
    </source>
</evidence>
<feature type="region of interest" description="Disordered" evidence="1">
    <location>
        <begin position="56"/>
        <end position="75"/>
    </location>
</feature>
<evidence type="ECO:0000313" key="4">
    <source>
        <dbReference type="Proteomes" id="UP000821853"/>
    </source>
</evidence>
<protein>
    <recommendedName>
        <fullName evidence="2">Tc1-like transposase DDE domain-containing protein</fullName>
    </recommendedName>
</protein>
<gene>
    <name evidence="3" type="ORF">HPB48_018499</name>
</gene>
<dbReference type="OrthoDB" id="6505334at2759"/>
<keyword evidence="4" id="KW-1185">Reference proteome</keyword>
<feature type="region of interest" description="Disordered" evidence="1">
    <location>
        <begin position="136"/>
        <end position="158"/>
    </location>
</feature>
<sequence length="529" mass="60271">MWPLCFTHCIFVPTFYTISFSNMDVSYEVDFLAEHDYAVPPAAAFVTVSSTPDSWSRLRSRASSPPPQSTSTPKHLYRKNCSGIGLCRHDQQTVLNVHMKLRGDHQHVGVKETCRKTSQYTGVSFRKILDIKSKAKATGGKLTTPSRKKPGSENRKRRTSMYDSFTLCTLRNIVHDLFRRNEPPTAQKIAEEFRRSEHLLSLRTWTIRRLLSDTGFVFEKRERNSMMIERPVVLIWRQRYLRQIAECRQQHRKVFYTDETWVNAGHTVTRAWRDDTVKTSEEGFLRGLTTGLKQPSGRGARLIVTHIGNEDGFVYGCLSVFRGTKSGDYHEEMDGEHIEARFDSVLPKLPHVVMDNASYHSRRLETVPTMSSRKPDILAWLTSKGIPCDATMTKKQLLELVAPVNDQFVKFRVDVAAEKAGCVVLRLPPYHCEFNPIEMIWAQMIGEVARVNTDFNFDSVRKLLITAAENVSPSNWAKAVEHVIGIEDKCPEARGFSDHVEPIIISLGEEDDDRCGSADDELSGIEQME</sequence>
<dbReference type="InterPro" id="IPR036397">
    <property type="entry name" value="RNaseH_sf"/>
</dbReference>
<dbReference type="Proteomes" id="UP000821853">
    <property type="component" value="Chromosome 4"/>
</dbReference>
<dbReference type="Gene3D" id="3.30.420.10">
    <property type="entry name" value="Ribonuclease H-like superfamily/Ribonuclease H"/>
    <property type="match status" value="1"/>
</dbReference>
<feature type="region of interest" description="Disordered" evidence="1">
    <location>
        <begin position="510"/>
        <end position="529"/>
    </location>
</feature>
<dbReference type="PANTHER" id="PTHR33939">
    <property type="entry name" value="PROTEIN CBG22215"/>
    <property type="match status" value="1"/>
</dbReference>
<dbReference type="Pfam" id="PF13358">
    <property type="entry name" value="DDE_3"/>
    <property type="match status" value="1"/>
</dbReference>
<reference evidence="3 4" key="1">
    <citation type="journal article" date="2020" name="Cell">
        <title>Large-Scale Comparative Analyses of Tick Genomes Elucidate Their Genetic Diversity and Vector Capacities.</title>
        <authorList>
            <consortium name="Tick Genome and Microbiome Consortium (TIGMIC)"/>
            <person name="Jia N."/>
            <person name="Wang J."/>
            <person name="Shi W."/>
            <person name="Du L."/>
            <person name="Sun Y."/>
            <person name="Zhan W."/>
            <person name="Jiang J.F."/>
            <person name="Wang Q."/>
            <person name="Zhang B."/>
            <person name="Ji P."/>
            <person name="Bell-Sakyi L."/>
            <person name="Cui X.M."/>
            <person name="Yuan T.T."/>
            <person name="Jiang B.G."/>
            <person name="Yang W.F."/>
            <person name="Lam T.T."/>
            <person name="Chang Q.C."/>
            <person name="Ding S.J."/>
            <person name="Wang X.J."/>
            <person name="Zhu J.G."/>
            <person name="Ruan X.D."/>
            <person name="Zhao L."/>
            <person name="Wei J.T."/>
            <person name="Ye R.Z."/>
            <person name="Que T.C."/>
            <person name="Du C.H."/>
            <person name="Zhou Y.H."/>
            <person name="Cheng J.X."/>
            <person name="Dai P.F."/>
            <person name="Guo W.B."/>
            <person name="Han X.H."/>
            <person name="Huang E.J."/>
            <person name="Li L.F."/>
            <person name="Wei W."/>
            <person name="Gao Y.C."/>
            <person name="Liu J.Z."/>
            <person name="Shao H.Z."/>
            <person name="Wang X."/>
            <person name="Wang C.C."/>
            <person name="Yang T.C."/>
            <person name="Huo Q.B."/>
            <person name="Li W."/>
            <person name="Chen H.Y."/>
            <person name="Chen S.E."/>
            <person name="Zhou L.G."/>
            <person name="Ni X.B."/>
            <person name="Tian J.H."/>
            <person name="Sheng Y."/>
            <person name="Liu T."/>
            <person name="Pan Y.S."/>
            <person name="Xia L.Y."/>
            <person name="Li J."/>
            <person name="Zhao F."/>
            <person name="Cao W.C."/>
        </authorList>
    </citation>
    <scope>NUCLEOTIDE SEQUENCE [LARGE SCALE GENOMIC DNA]</scope>
    <source>
        <strain evidence="3">HaeL-2018</strain>
    </source>
</reference>
<dbReference type="GO" id="GO:0003676">
    <property type="term" value="F:nucleic acid binding"/>
    <property type="evidence" value="ECO:0007669"/>
    <property type="project" value="InterPro"/>
</dbReference>
<organism evidence="3 4">
    <name type="scientific">Haemaphysalis longicornis</name>
    <name type="common">Bush tick</name>
    <dbReference type="NCBI Taxonomy" id="44386"/>
    <lineage>
        <taxon>Eukaryota</taxon>
        <taxon>Metazoa</taxon>
        <taxon>Ecdysozoa</taxon>
        <taxon>Arthropoda</taxon>
        <taxon>Chelicerata</taxon>
        <taxon>Arachnida</taxon>
        <taxon>Acari</taxon>
        <taxon>Parasitiformes</taxon>
        <taxon>Ixodida</taxon>
        <taxon>Ixodoidea</taxon>
        <taxon>Ixodidae</taxon>
        <taxon>Haemaphysalinae</taxon>
        <taxon>Haemaphysalis</taxon>
    </lineage>
</organism>